<reference evidence="1" key="1">
    <citation type="submission" date="2022-06" db="EMBL/GenBank/DDBJ databases">
        <title>Lutimaribacter sp. EGI FJ00013, a novel bacterium isolated from a salt lake sediment enrichment.</title>
        <authorList>
            <person name="Gao L."/>
            <person name="Fang B.-Z."/>
            <person name="Li W.-J."/>
        </authorList>
    </citation>
    <scope>NUCLEOTIDE SEQUENCE</scope>
    <source>
        <strain evidence="1">EGI FJ00013</strain>
    </source>
</reference>
<evidence type="ECO:0000313" key="1">
    <source>
        <dbReference type="EMBL" id="MCM2561796.1"/>
    </source>
</evidence>
<dbReference type="Proteomes" id="UP001203036">
    <property type="component" value="Unassembled WGS sequence"/>
</dbReference>
<organism evidence="1 2">
    <name type="scientific">Lutimaribacter degradans</name>
    <dbReference type="NCBI Taxonomy" id="2945989"/>
    <lineage>
        <taxon>Bacteria</taxon>
        <taxon>Pseudomonadati</taxon>
        <taxon>Pseudomonadota</taxon>
        <taxon>Alphaproteobacteria</taxon>
        <taxon>Rhodobacterales</taxon>
        <taxon>Roseobacteraceae</taxon>
        <taxon>Lutimaribacter</taxon>
    </lineage>
</organism>
<dbReference type="EMBL" id="JAMQGO010000003">
    <property type="protein sequence ID" value="MCM2561796.1"/>
    <property type="molecule type" value="Genomic_DNA"/>
</dbReference>
<protein>
    <submittedName>
        <fullName evidence="1">Peroxiredoxin</fullName>
    </submittedName>
</protein>
<accession>A0ACC5ZUT1</accession>
<comment type="caution">
    <text evidence="1">The sequence shown here is derived from an EMBL/GenBank/DDBJ whole genome shotgun (WGS) entry which is preliminary data.</text>
</comment>
<evidence type="ECO:0000313" key="2">
    <source>
        <dbReference type="Proteomes" id="UP001203036"/>
    </source>
</evidence>
<name>A0ACC5ZUT1_9RHOB</name>
<keyword evidence="2" id="KW-1185">Reference proteome</keyword>
<gene>
    <name evidence="1" type="ORF">M8744_06545</name>
</gene>
<proteinExistence type="predicted"/>
<sequence length="217" mass="23707">MGLRINDIVPNFTAATDQGEIKFHDWIGDSWAILFSHPKDFTPVCTTEFGAVAQLADEWEKRNTKVIGLSVDGVDEHVQWKSDIEGYAGAKAGFPIIADEDLAVSKAFDMLPAEAYLPDGRTAADSASVRSVFIISPDKKVQLIMTYPMSVGRNFAEVLRALDALQATYGTPIATGANWTAGQDVIVALTLSDDEAREKFGEIDVKLPYLRTTKHNA</sequence>